<dbReference type="AlphaFoldDB" id="A0A8J3UV94"/>
<evidence type="ECO:0000256" key="1">
    <source>
        <dbReference type="SAM" id="MobiDB-lite"/>
    </source>
</evidence>
<proteinExistence type="predicted"/>
<feature type="compositionally biased region" description="Basic and acidic residues" evidence="1">
    <location>
        <begin position="67"/>
        <end position="76"/>
    </location>
</feature>
<comment type="caution">
    <text evidence="2">The sequence shown here is derived from an EMBL/GenBank/DDBJ whole genome shotgun (WGS) entry which is preliminary data.</text>
</comment>
<dbReference type="Proteomes" id="UP000644610">
    <property type="component" value="Unassembled WGS sequence"/>
</dbReference>
<reference evidence="2" key="1">
    <citation type="submission" date="2021-01" db="EMBL/GenBank/DDBJ databases">
        <title>Whole genome shotgun sequence of Planotetraspora silvatica NBRC 100141.</title>
        <authorList>
            <person name="Komaki H."/>
            <person name="Tamura T."/>
        </authorList>
    </citation>
    <scope>NUCLEOTIDE SEQUENCE</scope>
    <source>
        <strain evidence="2">NBRC 100141</strain>
    </source>
</reference>
<keyword evidence="3" id="KW-1185">Reference proteome</keyword>
<protein>
    <submittedName>
        <fullName evidence="2">Uncharacterized protein</fullName>
    </submittedName>
</protein>
<feature type="compositionally biased region" description="Pro residues" evidence="1">
    <location>
        <begin position="84"/>
        <end position="103"/>
    </location>
</feature>
<gene>
    <name evidence="2" type="ORF">Psi02_65700</name>
</gene>
<evidence type="ECO:0000313" key="2">
    <source>
        <dbReference type="EMBL" id="GII50146.1"/>
    </source>
</evidence>
<feature type="region of interest" description="Disordered" evidence="1">
    <location>
        <begin position="67"/>
        <end position="103"/>
    </location>
</feature>
<sequence>MTFVVRRVRLSQPSLAKMCSRWVVTVRTLSTSAAAICGLESPWATPGEHLDLPDRQVVGELARALRDDGALDRAEEPDAGPMDPHLPPPAVPVQPEPPAGQLT</sequence>
<name>A0A8J3UV94_9ACTN</name>
<accession>A0A8J3UV94</accession>
<organism evidence="2 3">
    <name type="scientific">Planotetraspora silvatica</name>
    <dbReference type="NCBI Taxonomy" id="234614"/>
    <lineage>
        <taxon>Bacteria</taxon>
        <taxon>Bacillati</taxon>
        <taxon>Actinomycetota</taxon>
        <taxon>Actinomycetes</taxon>
        <taxon>Streptosporangiales</taxon>
        <taxon>Streptosporangiaceae</taxon>
        <taxon>Planotetraspora</taxon>
    </lineage>
</organism>
<dbReference type="EMBL" id="BOOQ01000049">
    <property type="protein sequence ID" value="GII50146.1"/>
    <property type="molecule type" value="Genomic_DNA"/>
</dbReference>
<evidence type="ECO:0000313" key="3">
    <source>
        <dbReference type="Proteomes" id="UP000644610"/>
    </source>
</evidence>